<dbReference type="InterPro" id="IPR006669">
    <property type="entry name" value="MgtE_transporter"/>
</dbReference>
<dbReference type="PROSITE" id="PS51371">
    <property type="entry name" value="CBS"/>
    <property type="match status" value="1"/>
</dbReference>
<proteinExistence type="predicted"/>
<dbReference type="Pfam" id="PF03448">
    <property type="entry name" value="MgtE_N"/>
    <property type="match status" value="1"/>
</dbReference>
<dbReference type="InterPro" id="IPR058838">
    <property type="entry name" value="SH3_actinomycetes"/>
</dbReference>
<dbReference type="SMART" id="SM00924">
    <property type="entry name" value="MgtE_N"/>
    <property type="match status" value="1"/>
</dbReference>
<evidence type="ECO:0000313" key="5">
    <source>
        <dbReference type="Proteomes" id="UP001266099"/>
    </source>
</evidence>
<organism evidence="4 5">
    <name type="scientific">Arcanobacterium hippocoleae</name>
    <dbReference type="NCBI Taxonomy" id="149017"/>
    <lineage>
        <taxon>Bacteria</taxon>
        <taxon>Bacillati</taxon>
        <taxon>Actinomycetota</taxon>
        <taxon>Actinomycetes</taxon>
        <taxon>Actinomycetales</taxon>
        <taxon>Actinomycetaceae</taxon>
        <taxon>Arcanobacterium</taxon>
    </lineage>
</organism>
<comment type="caution">
    <text evidence="4">The sequence shown here is derived from an EMBL/GenBank/DDBJ whole genome shotgun (WGS) entry which is preliminary data.</text>
</comment>
<dbReference type="Gene3D" id="1.25.60.10">
    <property type="entry name" value="MgtE N-terminal domain-like"/>
    <property type="match status" value="1"/>
</dbReference>
<dbReference type="EMBL" id="JAVDUJ010000001">
    <property type="protein sequence ID" value="MDR6938651.1"/>
    <property type="molecule type" value="Genomic_DNA"/>
</dbReference>
<feature type="region of interest" description="Disordered" evidence="2">
    <location>
        <begin position="445"/>
        <end position="486"/>
    </location>
</feature>
<keyword evidence="5" id="KW-1185">Reference proteome</keyword>
<dbReference type="CDD" id="cd04606">
    <property type="entry name" value="CBS_pair_Mg_transporter"/>
    <property type="match status" value="1"/>
</dbReference>
<keyword evidence="1" id="KW-0129">CBS domain</keyword>
<dbReference type="Proteomes" id="UP001266099">
    <property type="component" value="Unassembled WGS sequence"/>
</dbReference>
<dbReference type="PANTHER" id="PTHR43773">
    <property type="entry name" value="MAGNESIUM TRANSPORTER MGTE"/>
    <property type="match status" value="1"/>
</dbReference>
<reference evidence="4 5" key="1">
    <citation type="submission" date="2023-07" db="EMBL/GenBank/DDBJ databases">
        <title>Sequencing the genomes of 1000 actinobacteria strains.</title>
        <authorList>
            <person name="Klenk H.-P."/>
        </authorList>
    </citation>
    <scope>NUCLEOTIDE SEQUENCE [LARGE SCALE GENOMIC DNA]</scope>
    <source>
        <strain evidence="4 5">DSM 15539</strain>
    </source>
</reference>
<evidence type="ECO:0000256" key="1">
    <source>
        <dbReference type="PROSITE-ProRule" id="PRU00703"/>
    </source>
</evidence>
<feature type="compositionally biased region" description="Polar residues" evidence="2">
    <location>
        <begin position="465"/>
        <end position="486"/>
    </location>
</feature>
<keyword evidence="4" id="KW-0969">Cilium</keyword>
<dbReference type="RefSeq" id="WP_309954647.1">
    <property type="nucleotide sequence ID" value="NZ_JAVDUJ010000001.1"/>
</dbReference>
<keyword evidence="4" id="KW-0282">Flagellum</keyword>
<evidence type="ECO:0000313" key="4">
    <source>
        <dbReference type="EMBL" id="MDR6938651.1"/>
    </source>
</evidence>
<dbReference type="SUPFAM" id="SSF54631">
    <property type="entry name" value="CBS-domain pair"/>
    <property type="match status" value="1"/>
</dbReference>
<accession>A0ABU1T018</accession>
<sequence>MTIQMNRRVFIGRLAGTDVFDPLGDRVGSVKDVVVVFRLKGAPLAVGLVVEVVGKRRVFLPLTRVTTIANGQVITNGVLNIRRFSQRDAETLVVNEMFDRIVEFKDGSGTALLEDVAMELTRSREWRLTQLYVRMDKGSEDAGNTRVVEFHEVTGFNSKLASQGASSILAQLEGMKAPDVADLLRDLPDERIISVANALGDERLADIIEELGEEDRVTIMGSLDVERAADVLDVMQPDDAADLIATLPKTQAEILLNRMEPDEAEDVRRLMSYENRSAGGLMTTDPIVLPPDATVATALAHARRSDIPPALATMIFVCRPPLETPTGRFLGVVHLQRALREPPATLLGSLIDSDLEPFAPDAKIGTITRIFATYNITAMPVVDEKLLVGAVSVDDLLDHLLPKHWRDYDELILDHAINESFGAESDELAERSNELENNYLEPQIPYADPQMQAESAQAVPDKTVKSQAPQAQTDFMKSNFATDQRR</sequence>
<dbReference type="Gene3D" id="3.10.580.10">
    <property type="entry name" value="CBS-domain"/>
    <property type="match status" value="1"/>
</dbReference>
<dbReference type="InterPro" id="IPR000644">
    <property type="entry name" value="CBS_dom"/>
</dbReference>
<feature type="domain" description="CBS" evidence="3">
    <location>
        <begin position="351"/>
        <end position="410"/>
    </location>
</feature>
<dbReference type="InterPro" id="IPR006668">
    <property type="entry name" value="Mg_transptr_MgtE_intracell_dom"/>
</dbReference>
<evidence type="ECO:0000259" key="3">
    <source>
        <dbReference type="PROSITE" id="PS51371"/>
    </source>
</evidence>
<dbReference type="Pfam" id="PF00571">
    <property type="entry name" value="CBS"/>
    <property type="match status" value="2"/>
</dbReference>
<dbReference type="InterPro" id="IPR038076">
    <property type="entry name" value="MgtE_N_sf"/>
</dbReference>
<dbReference type="PANTHER" id="PTHR43773:SF1">
    <property type="entry name" value="MAGNESIUM TRANSPORTER MGTE"/>
    <property type="match status" value="1"/>
</dbReference>
<dbReference type="SUPFAM" id="SSF158791">
    <property type="entry name" value="MgtE N-terminal domain-like"/>
    <property type="match status" value="1"/>
</dbReference>
<evidence type="ECO:0000256" key="2">
    <source>
        <dbReference type="SAM" id="MobiDB-lite"/>
    </source>
</evidence>
<gene>
    <name evidence="4" type="ORF">J2S36_000194</name>
</gene>
<protein>
    <submittedName>
        <fullName evidence="4">Flagellar motility protein MotE (MotC chaperone)/sporulation protein YlmC with PRC-barrel domain</fullName>
    </submittedName>
</protein>
<dbReference type="Pfam" id="PF26205">
    <property type="entry name" value="SH3_actinomycetes"/>
    <property type="match status" value="1"/>
</dbReference>
<keyword evidence="4" id="KW-0966">Cell projection</keyword>
<dbReference type="InterPro" id="IPR046342">
    <property type="entry name" value="CBS_dom_sf"/>
</dbReference>
<name>A0ABU1T018_9ACTO</name>